<dbReference type="InterPro" id="IPR014729">
    <property type="entry name" value="Rossmann-like_a/b/a_fold"/>
</dbReference>
<dbReference type="EMBL" id="CP133659">
    <property type="protein sequence ID" value="WMW65878.1"/>
    <property type="molecule type" value="Genomic_DNA"/>
</dbReference>
<evidence type="ECO:0000313" key="10">
    <source>
        <dbReference type="Proteomes" id="UP001180616"/>
    </source>
</evidence>
<dbReference type="EC" id="6.3.4.19" evidence="6"/>
<accession>A0ABY9R4Z8</accession>
<dbReference type="Proteomes" id="UP001180616">
    <property type="component" value="Chromosome"/>
</dbReference>
<organism evidence="9 10">
    <name type="scientific">Nitratidesulfovibrio liaohensis</name>
    <dbReference type="NCBI Taxonomy" id="2604158"/>
    <lineage>
        <taxon>Bacteria</taxon>
        <taxon>Pseudomonadati</taxon>
        <taxon>Thermodesulfobacteriota</taxon>
        <taxon>Desulfovibrionia</taxon>
        <taxon>Desulfovibrionales</taxon>
        <taxon>Desulfovibrionaceae</taxon>
        <taxon>Nitratidesulfovibrio</taxon>
    </lineage>
</organism>
<evidence type="ECO:0000313" key="9">
    <source>
        <dbReference type="EMBL" id="WMW65878.1"/>
    </source>
</evidence>
<keyword evidence="4 6" id="KW-0067">ATP-binding</keyword>
<evidence type="ECO:0000256" key="4">
    <source>
        <dbReference type="ARBA" id="ARBA00022840"/>
    </source>
</evidence>
<evidence type="ECO:0000256" key="2">
    <source>
        <dbReference type="ARBA" id="ARBA00022694"/>
    </source>
</evidence>
<comment type="catalytic activity">
    <reaction evidence="5 6">
        <text>cytidine(34) in tRNA(Ile2) + L-lysine + ATP = lysidine(34) in tRNA(Ile2) + AMP + diphosphate + H(+)</text>
        <dbReference type="Rhea" id="RHEA:43744"/>
        <dbReference type="Rhea" id="RHEA-COMP:10625"/>
        <dbReference type="Rhea" id="RHEA-COMP:10670"/>
        <dbReference type="ChEBI" id="CHEBI:15378"/>
        <dbReference type="ChEBI" id="CHEBI:30616"/>
        <dbReference type="ChEBI" id="CHEBI:32551"/>
        <dbReference type="ChEBI" id="CHEBI:33019"/>
        <dbReference type="ChEBI" id="CHEBI:82748"/>
        <dbReference type="ChEBI" id="CHEBI:83665"/>
        <dbReference type="ChEBI" id="CHEBI:456215"/>
        <dbReference type="EC" id="6.3.4.19"/>
    </reaction>
</comment>
<comment type="function">
    <text evidence="6">Ligates lysine onto the cytidine present at position 34 of the AUA codon-specific tRNA(Ile) that contains the anticodon CAU, in an ATP-dependent manner. Cytidine is converted to lysidine, thus changing the amino acid specificity of the tRNA from methionine to isoleucine.</text>
</comment>
<dbReference type="HAMAP" id="MF_01161">
    <property type="entry name" value="tRNA_Ile_lys_synt"/>
    <property type="match status" value="1"/>
</dbReference>
<name>A0ABY9R4Z8_9BACT</name>
<keyword evidence="2 6" id="KW-0819">tRNA processing</keyword>
<feature type="domain" description="tRNA(Ile)-lysidine/2-thiocytidine synthase N-terminal" evidence="8">
    <location>
        <begin position="81"/>
        <end position="262"/>
    </location>
</feature>
<feature type="region of interest" description="Disordered" evidence="7">
    <location>
        <begin position="458"/>
        <end position="492"/>
    </location>
</feature>
<dbReference type="InterPro" id="IPR011063">
    <property type="entry name" value="TilS/TtcA_N"/>
</dbReference>
<keyword evidence="6" id="KW-0963">Cytoplasm</keyword>
<feature type="binding site" evidence="6">
    <location>
        <begin position="86"/>
        <end position="91"/>
    </location>
    <ligand>
        <name>ATP</name>
        <dbReference type="ChEBI" id="CHEBI:30616"/>
    </ligand>
</feature>
<evidence type="ECO:0000256" key="5">
    <source>
        <dbReference type="ARBA" id="ARBA00048539"/>
    </source>
</evidence>
<reference evidence="9" key="1">
    <citation type="submission" date="2023-09" db="EMBL/GenBank/DDBJ databases">
        <authorList>
            <consortium name="CW5 consortium"/>
            <person name="Lu C.-W."/>
        </authorList>
    </citation>
    <scope>NUCLEOTIDE SEQUENCE</scope>
    <source>
        <strain evidence="9">KPS</strain>
    </source>
</reference>
<dbReference type="NCBIfam" id="TIGR02432">
    <property type="entry name" value="lysidine_TilS_N"/>
    <property type="match status" value="1"/>
</dbReference>
<dbReference type="CDD" id="cd01992">
    <property type="entry name" value="TilS_N"/>
    <property type="match status" value="1"/>
</dbReference>
<comment type="domain">
    <text evidence="6">The N-terminal region contains the highly conserved SGGXDS motif, predicted to be a P-loop motif involved in ATP binding.</text>
</comment>
<evidence type="ECO:0000256" key="3">
    <source>
        <dbReference type="ARBA" id="ARBA00022741"/>
    </source>
</evidence>
<dbReference type="PANTHER" id="PTHR43033:SF1">
    <property type="entry name" value="TRNA(ILE)-LYSIDINE SYNTHASE-RELATED"/>
    <property type="match status" value="1"/>
</dbReference>
<sequence>MPHSGTPPASPALAARPLLPQRLPLRLQDLPPPAARFCLRVGDFLTGELLRGATPDDGIPAPARPDEPAETQPSAVSALSLVVGVSGGADSLCLLLVLRWLAPRLGLRLHAAVLDHDLRPDSADEARAVAALCRRLGVPCRVERVAVSALAAQECCGLEDAGRRARYAFFEAERQRIGADWICTAHQADDLCEDVLLRLVRGTGWPGLGGMPAMDPARRILRPLLTTERRDIDAFLADLGVQPVRDPSNADPAYRRNRLRHQVLPLLRAENPALGEAVRTLWELARCDADYWTCHLAHAQASPPDGVRMPDAPTLPAATCGAPCTGPSPMAAATTPQRILLPGRTLRGLHRAARLRLYKRMLDRLGPGQPLAVSLMDLDAAWHAGHGGACVQFPGGKTARVVPLSDGGGKCEDSGGGIEFQASTCQPPCRTGPSSSHAPDPLPRLFTRPFRRVVAATAGLPRSAPARASPPAPPLAPARRAPAPVPPIAPDNPSAFRAFLTSLQGHGLTGGGLRGNHS</sequence>
<dbReference type="InterPro" id="IPR012094">
    <property type="entry name" value="tRNA_Ile_lys_synt"/>
</dbReference>
<keyword evidence="10" id="KW-1185">Reference proteome</keyword>
<evidence type="ECO:0000259" key="8">
    <source>
        <dbReference type="Pfam" id="PF01171"/>
    </source>
</evidence>
<dbReference type="InterPro" id="IPR012795">
    <property type="entry name" value="tRNA_Ile_lys_synt_N"/>
</dbReference>
<dbReference type="Gene3D" id="3.40.50.620">
    <property type="entry name" value="HUPs"/>
    <property type="match status" value="1"/>
</dbReference>
<evidence type="ECO:0000256" key="6">
    <source>
        <dbReference type="HAMAP-Rule" id="MF_01161"/>
    </source>
</evidence>
<comment type="similarity">
    <text evidence="6">Belongs to the tRNA(Ile)-lysidine synthase family.</text>
</comment>
<proteinExistence type="inferred from homology"/>
<dbReference type="Pfam" id="PF01171">
    <property type="entry name" value="ATP_bind_3"/>
    <property type="match status" value="1"/>
</dbReference>
<dbReference type="SUPFAM" id="SSF52402">
    <property type="entry name" value="Adenine nucleotide alpha hydrolases-like"/>
    <property type="match status" value="1"/>
</dbReference>
<dbReference type="RefSeq" id="WP_309541820.1">
    <property type="nucleotide sequence ID" value="NZ_CP133659.1"/>
</dbReference>
<keyword evidence="3 6" id="KW-0547">Nucleotide-binding</keyword>
<gene>
    <name evidence="6 9" type="primary">tilS</name>
    <name evidence="9" type="ORF">KPS_000396</name>
</gene>
<protein>
    <recommendedName>
        <fullName evidence="6">tRNA(Ile)-lysidine synthase</fullName>
        <ecNumber evidence="6">6.3.4.19</ecNumber>
    </recommendedName>
    <alternativeName>
        <fullName evidence="6">tRNA(Ile)-2-lysyl-cytidine synthase</fullName>
    </alternativeName>
    <alternativeName>
        <fullName evidence="6">tRNA(Ile)-lysidine synthetase</fullName>
    </alternativeName>
</protein>
<evidence type="ECO:0000256" key="1">
    <source>
        <dbReference type="ARBA" id="ARBA00022598"/>
    </source>
</evidence>
<evidence type="ECO:0000256" key="7">
    <source>
        <dbReference type="SAM" id="MobiDB-lite"/>
    </source>
</evidence>
<dbReference type="GO" id="GO:0032267">
    <property type="term" value="F:tRNA(Ile)-lysidine synthase activity"/>
    <property type="evidence" value="ECO:0007669"/>
    <property type="project" value="UniProtKB-EC"/>
</dbReference>
<dbReference type="PANTHER" id="PTHR43033">
    <property type="entry name" value="TRNA(ILE)-LYSIDINE SYNTHASE-RELATED"/>
    <property type="match status" value="1"/>
</dbReference>
<feature type="region of interest" description="Disordered" evidence="7">
    <location>
        <begin position="53"/>
        <end position="72"/>
    </location>
</feature>
<keyword evidence="1 6" id="KW-0436">Ligase</keyword>
<comment type="subcellular location">
    <subcellularLocation>
        <location evidence="6">Cytoplasm</location>
    </subcellularLocation>
</comment>